<dbReference type="InterPro" id="IPR007627">
    <property type="entry name" value="RNA_pol_sigma70_r2"/>
</dbReference>
<evidence type="ECO:0000259" key="7">
    <source>
        <dbReference type="Pfam" id="PF04542"/>
    </source>
</evidence>
<keyword evidence="1" id="KW-0805">Transcription regulation</keyword>
<evidence type="ECO:0000256" key="3">
    <source>
        <dbReference type="ARBA" id="ARBA00023125"/>
    </source>
</evidence>
<evidence type="ECO:0000256" key="5">
    <source>
        <dbReference type="SAM" id="MobiDB-lite"/>
    </source>
</evidence>
<evidence type="ECO:0000259" key="8">
    <source>
        <dbReference type="Pfam" id="PF04545"/>
    </source>
</evidence>
<dbReference type="InterPro" id="IPR007624">
    <property type="entry name" value="RNA_pol_sigma70_r3"/>
</dbReference>
<sequence>MRTATQRQPSDALDRARGYENLEPWFHRMAEADGPQRKALRARIIEQGLPLADHIARRFSGRNENVDDLEQAARLGLVLAVDRFDVSRGKPFLAYAIPTIMGEVRRHFRDYTWAVHVPRPVKDLNSRTAAAAESLTHRLKRAPTCAEVAAELGVGTDELTLAQLASNGYRSDPIDTGSDDDDTPGTPAKAYSVEEPCYSLIEEAMTLRPLLTQLPEHERELLVMRFYESMSQTQIAQRIGASQISVSRRLFRTLDRLRCQALPADG</sequence>
<dbReference type="SUPFAM" id="SSF88946">
    <property type="entry name" value="Sigma2 domain of RNA polymerase sigma factors"/>
    <property type="match status" value="1"/>
</dbReference>
<name>A0A370HEP7_9NOCA</name>
<reference evidence="9 10" key="1">
    <citation type="submission" date="2018-07" db="EMBL/GenBank/DDBJ databases">
        <title>Genomic Encyclopedia of Type Strains, Phase IV (KMG-IV): sequencing the most valuable type-strain genomes for metagenomic binning, comparative biology and taxonomic classification.</title>
        <authorList>
            <person name="Goeker M."/>
        </authorList>
    </citation>
    <scope>NUCLEOTIDE SEQUENCE [LARGE SCALE GENOMIC DNA]</scope>
    <source>
        <strain evidence="9 10">DSM 44952</strain>
    </source>
</reference>
<dbReference type="InterPro" id="IPR036388">
    <property type="entry name" value="WH-like_DNA-bd_sf"/>
</dbReference>
<keyword evidence="3" id="KW-0238">DNA-binding</keyword>
<dbReference type="Gene3D" id="1.20.120.1810">
    <property type="match status" value="1"/>
</dbReference>
<evidence type="ECO:0000256" key="1">
    <source>
        <dbReference type="ARBA" id="ARBA00023015"/>
    </source>
</evidence>
<dbReference type="NCBIfam" id="TIGR02937">
    <property type="entry name" value="sigma70-ECF"/>
    <property type="match status" value="1"/>
</dbReference>
<dbReference type="InterPro" id="IPR014322">
    <property type="entry name" value="RNA_pol_sigma-B/F/G"/>
</dbReference>
<dbReference type="RefSeq" id="WP_068012443.1">
    <property type="nucleotide sequence ID" value="NZ_QQAZ01000003.1"/>
</dbReference>
<dbReference type="NCBIfam" id="TIGR02980">
    <property type="entry name" value="SigBFG"/>
    <property type="match status" value="1"/>
</dbReference>
<dbReference type="Pfam" id="PF04542">
    <property type="entry name" value="Sigma70_r2"/>
    <property type="match status" value="1"/>
</dbReference>
<evidence type="ECO:0000256" key="2">
    <source>
        <dbReference type="ARBA" id="ARBA00023082"/>
    </source>
</evidence>
<dbReference type="Gene3D" id="1.10.10.10">
    <property type="entry name" value="Winged helix-like DNA-binding domain superfamily/Winged helix DNA-binding domain"/>
    <property type="match status" value="2"/>
</dbReference>
<feature type="domain" description="RNA polymerase sigma-70 region 3" evidence="6">
    <location>
        <begin position="128"/>
        <end position="196"/>
    </location>
</feature>
<comment type="caution">
    <text evidence="9">The sequence shown here is derived from an EMBL/GenBank/DDBJ whole genome shotgun (WGS) entry which is preliminary data.</text>
</comment>
<evidence type="ECO:0000313" key="10">
    <source>
        <dbReference type="Proteomes" id="UP000255355"/>
    </source>
</evidence>
<gene>
    <name evidence="9" type="ORF">DFR68_103753</name>
</gene>
<proteinExistence type="predicted"/>
<dbReference type="GO" id="GO:0006352">
    <property type="term" value="P:DNA-templated transcription initiation"/>
    <property type="evidence" value="ECO:0007669"/>
    <property type="project" value="InterPro"/>
</dbReference>
<evidence type="ECO:0000259" key="6">
    <source>
        <dbReference type="Pfam" id="PF04539"/>
    </source>
</evidence>
<dbReference type="InterPro" id="IPR013325">
    <property type="entry name" value="RNA_pol_sigma_r2"/>
</dbReference>
<evidence type="ECO:0000256" key="4">
    <source>
        <dbReference type="ARBA" id="ARBA00023163"/>
    </source>
</evidence>
<protein>
    <submittedName>
        <fullName evidence="9">RNA polymerase sigma-B factor</fullName>
    </submittedName>
</protein>
<evidence type="ECO:0000313" key="9">
    <source>
        <dbReference type="EMBL" id="RDI53363.1"/>
    </source>
</evidence>
<dbReference type="InterPro" id="IPR007630">
    <property type="entry name" value="RNA_pol_sigma70_r4"/>
</dbReference>
<dbReference type="EMBL" id="QQAZ01000003">
    <property type="protein sequence ID" value="RDI53363.1"/>
    <property type="molecule type" value="Genomic_DNA"/>
</dbReference>
<dbReference type="InterPro" id="IPR014284">
    <property type="entry name" value="RNA_pol_sigma-70_dom"/>
</dbReference>
<organism evidence="9 10">
    <name type="scientific">Nocardia mexicana</name>
    <dbReference type="NCBI Taxonomy" id="279262"/>
    <lineage>
        <taxon>Bacteria</taxon>
        <taxon>Bacillati</taxon>
        <taxon>Actinomycetota</taxon>
        <taxon>Actinomycetes</taxon>
        <taxon>Mycobacteriales</taxon>
        <taxon>Nocardiaceae</taxon>
        <taxon>Nocardia</taxon>
    </lineage>
</organism>
<feature type="domain" description="RNA polymerase sigma-70 region 2" evidence="7">
    <location>
        <begin position="45"/>
        <end position="113"/>
    </location>
</feature>
<dbReference type="InterPro" id="IPR013324">
    <property type="entry name" value="RNA_pol_sigma_r3/r4-like"/>
</dbReference>
<dbReference type="PANTHER" id="PTHR30385">
    <property type="entry name" value="SIGMA FACTOR F FLAGELLAR"/>
    <property type="match status" value="1"/>
</dbReference>
<dbReference type="GO" id="GO:0016987">
    <property type="term" value="F:sigma factor activity"/>
    <property type="evidence" value="ECO:0007669"/>
    <property type="project" value="UniProtKB-KW"/>
</dbReference>
<feature type="domain" description="RNA polymerase sigma-70 region 4" evidence="8">
    <location>
        <begin position="211"/>
        <end position="258"/>
    </location>
</feature>
<keyword evidence="2" id="KW-0731">Sigma factor</keyword>
<dbReference type="Pfam" id="PF04539">
    <property type="entry name" value="Sigma70_r3"/>
    <property type="match status" value="1"/>
</dbReference>
<dbReference type="CDD" id="cd06171">
    <property type="entry name" value="Sigma70_r4"/>
    <property type="match status" value="1"/>
</dbReference>
<dbReference type="PANTHER" id="PTHR30385:SF4">
    <property type="entry name" value="RNA POLYMERASE SIGMA-E FACTOR"/>
    <property type="match status" value="1"/>
</dbReference>
<keyword evidence="10" id="KW-1185">Reference proteome</keyword>
<keyword evidence="4" id="KW-0804">Transcription</keyword>
<accession>A0A370HEP7</accession>
<dbReference type="GO" id="GO:0003677">
    <property type="term" value="F:DNA binding"/>
    <property type="evidence" value="ECO:0007669"/>
    <property type="project" value="UniProtKB-KW"/>
</dbReference>
<dbReference type="Proteomes" id="UP000255355">
    <property type="component" value="Unassembled WGS sequence"/>
</dbReference>
<feature type="region of interest" description="Disordered" evidence="5">
    <location>
        <begin position="170"/>
        <end position="189"/>
    </location>
</feature>
<dbReference type="STRING" id="1210089.GCA_001613165_00077"/>
<dbReference type="AlphaFoldDB" id="A0A370HEP7"/>
<dbReference type="Pfam" id="PF04545">
    <property type="entry name" value="Sigma70_r4"/>
    <property type="match status" value="1"/>
</dbReference>
<dbReference type="SUPFAM" id="SSF88659">
    <property type="entry name" value="Sigma3 and sigma4 domains of RNA polymerase sigma factors"/>
    <property type="match status" value="2"/>
</dbReference>